<dbReference type="EMBL" id="SJKD01000005">
    <property type="protein sequence ID" value="TCC47885.1"/>
    <property type="molecule type" value="Genomic_DNA"/>
</dbReference>
<dbReference type="InterPro" id="IPR045436">
    <property type="entry name" value="DUF6507"/>
</dbReference>
<reference evidence="2 3" key="1">
    <citation type="submission" date="2019-02" db="EMBL/GenBank/DDBJ databases">
        <title>Kribbella capetownensis sp. nov. and Kribbella speibonae sp. nov., isolated from soil.</title>
        <authorList>
            <person name="Curtis S.M."/>
            <person name="Norton I."/>
            <person name="Everest G.J."/>
            <person name="Meyers P.R."/>
        </authorList>
    </citation>
    <scope>NUCLEOTIDE SEQUENCE [LARGE SCALE GENOMIC DNA]</scope>
    <source>
        <strain evidence="2 3">YM53</strain>
    </source>
</reference>
<organism evidence="2 3">
    <name type="scientific">Kribbella capetownensis</name>
    <dbReference type="NCBI Taxonomy" id="1572659"/>
    <lineage>
        <taxon>Bacteria</taxon>
        <taxon>Bacillati</taxon>
        <taxon>Actinomycetota</taxon>
        <taxon>Actinomycetes</taxon>
        <taxon>Propionibacteriales</taxon>
        <taxon>Kribbellaceae</taxon>
        <taxon>Kribbella</taxon>
    </lineage>
</organism>
<comment type="caution">
    <text evidence="2">The sequence shown here is derived from an EMBL/GenBank/DDBJ whole genome shotgun (WGS) entry which is preliminary data.</text>
</comment>
<evidence type="ECO:0000313" key="3">
    <source>
        <dbReference type="Proteomes" id="UP000293342"/>
    </source>
</evidence>
<name>A0A4R0JZK6_9ACTN</name>
<gene>
    <name evidence="2" type="ORF">E0H75_24415</name>
</gene>
<dbReference type="Pfam" id="PF20117">
    <property type="entry name" value="DUF6507"/>
    <property type="match status" value="1"/>
</dbReference>
<dbReference type="OrthoDB" id="3828108at2"/>
<sequence length="122" mass="12918">MDWDIDVAGTSKVLTDTQTAAEPFNKLSKDYGDKLTNLITPLKYDAFAVVAVAIGEYAQHWQPTIEAAAKQVGSSLTGASNAVKAYMNGQHDMVLNAQQAAGRGEIPKPPGSTRPTGGNRAE</sequence>
<evidence type="ECO:0000313" key="2">
    <source>
        <dbReference type="EMBL" id="TCC47885.1"/>
    </source>
</evidence>
<dbReference type="AlphaFoldDB" id="A0A4R0JZK6"/>
<accession>A0A4R0JZK6</accession>
<dbReference type="RefSeq" id="WP_131515945.1">
    <property type="nucleotide sequence ID" value="NZ_SJKD01000005.1"/>
</dbReference>
<protein>
    <submittedName>
        <fullName evidence="2">Uncharacterized protein</fullName>
    </submittedName>
</protein>
<feature type="region of interest" description="Disordered" evidence="1">
    <location>
        <begin position="96"/>
        <end position="122"/>
    </location>
</feature>
<proteinExistence type="predicted"/>
<keyword evidence="3" id="KW-1185">Reference proteome</keyword>
<evidence type="ECO:0000256" key="1">
    <source>
        <dbReference type="SAM" id="MobiDB-lite"/>
    </source>
</evidence>
<dbReference type="Proteomes" id="UP000293342">
    <property type="component" value="Unassembled WGS sequence"/>
</dbReference>